<name>A0AAF0E242_9BASI</name>
<dbReference type="InterPro" id="IPR011990">
    <property type="entry name" value="TPR-like_helical_dom_sf"/>
</dbReference>
<dbReference type="SUPFAM" id="SSF51395">
    <property type="entry name" value="FMN-linked oxidoreductases"/>
    <property type="match status" value="1"/>
</dbReference>
<comment type="catalytic activity">
    <reaction evidence="14">
        <text>5,6-dihydrouridine(16) in tRNA + NAD(+) = uridine(16) in tRNA + NADH + H(+)</text>
        <dbReference type="Rhea" id="RHEA:53380"/>
        <dbReference type="Rhea" id="RHEA-COMP:13543"/>
        <dbReference type="Rhea" id="RHEA-COMP:13544"/>
        <dbReference type="ChEBI" id="CHEBI:15378"/>
        <dbReference type="ChEBI" id="CHEBI:57540"/>
        <dbReference type="ChEBI" id="CHEBI:57945"/>
        <dbReference type="ChEBI" id="CHEBI:65315"/>
        <dbReference type="ChEBI" id="CHEBI:74443"/>
        <dbReference type="EC" id="1.3.1.88"/>
    </reaction>
    <physiologicalReaction direction="right-to-left" evidence="14">
        <dbReference type="Rhea" id="RHEA:53382"/>
    </physiologicalReaction>
</comment>
<keyword evidence="2" id="KW-0285">Flavoprotein</keyword>
<keyword evidence="3" id="KW-0288">FMN</keyword>
<evidence type="ECO:0000256" key="14">
    <source>
        <dbReference type="ARBA" id="ARBA00048934"/>
    </source>
</evidence>
<evidence type="ECO:0000256" key="1">
    <source>
        <dbReference type="ARBA" id="ARBA00001917"/>
    </source>
</evidence>
<dbReference type="GO" id="GO:0017150">
    <property type="term" value="F:tRNA dihydrouridine synthase activity"/>
    <property type="evidence" value="ECO:0007669"/>
    <property type="project" value="InterPro"/>
</dbReference>
<comment type="catalytic activity">
    <reaction evidence="12">
        <text>5,6-dihydrouridine(16) in tRNA + NADP(+) = uridine(16) in tRNA + NADPH + H(+)</text>
        <dbReference type="Rhea" id="RHEA:53376"/>
        <dbReference type="Rhea" id="RHEA-COMP:13543"/>
        <dbReference type="Rhea" id="RHEA-COMP:13544"/>
        <dbReference type="ChEBI" id="CHEBI:15378"/>
        <dbReference type="ChEBI" id="CHEBI:57783"/>
        <dbReference type="ChEBI" id="CHEBI:58349"/>
        <dbReference type="ChEBI" id="CHEBI:65315"/>
        <dbReference type="ChEBI" id="CHEBI:74443"/>
        <dbReference type="EC" id="1.3.1.88"/>
    </reaction>
    <physiologicalReaction direction="right-to-left" evidence="12">
        <dbReference type="Rhea" id="RHEA:53378"/>
    </physiologicalReaction>
</comment>
<comment type="catalytic activity">
    <reaction evidence="16">
        <text>5,6-dihydrouridine(17) in tRNA + NADP(+) = uridine(17) in tRNA + NADPH + H(+)</text>
        <dbReference type="Rhea" id="RHEA:53368"/>
        <dbReference type="Rhea" id="RHEA-COMP:13541"/>
        <dbReference type="Rhea" id="RHEA-COMP:13542"/>
        <dbReference type="ChEBI" id="CHEBI:15378"/>
        <dbReference type="ChEBI" id="CHEBI:57783"/>
        <dbReference type="ChEBI" id="CHEBI:58349"/>
        <dbReference type="ChEBI" id="CHEBI:65315"/>
        <dbReference type="ChEBI" id="CHEBI:74443"/>
        <dbReference type="EC" id="1.3.1.88"/>
    </reaction>
    <physiologicalReaction direction="right-to-left" evidence="16">
        <dbReference type="Rhea" id="RHEA:53370"/>
    </physiologicalReaction>
</comment>
<dbReference type="Proteomes" id="UP001214603">
    <property type="component" value="Chromosome 6"/>
</dbReference>
<dbReference type="PANTHER" id="PTHR11082:SF5">
    <property type="entry name" value="TRNA-DIHYDROURIDINE(16_17) SYNTHASE [NAD(P)(+)]-LIKE"/>
    <property type="match status" value="1"/>
</dbReference>
<evidence type="ECO:0000259" key="19">
    <source>
        <dbReference type="Pfam" id="PF01207"/>
    </source>
</evidence>
<evidence type="ECO:0000313" key="21">
    <source>
        <dbReference type="Proteomes" id="UP001214603"/>
    </source>
</evidence>
<keyword evidence="5" id="KW-0819">tRNA processing</keyword>
<feature type="compositionally biased region" description="Low complexity" evidence="18">
    <location>
        <begin position="441"/>
        <end position="457"/>
    </location>
</feature>
<dbReference type="CDD" id="cd02801">
    <property type="entry name" value="DUS_like_FMN"/>
    <property type="match status" value="1"/>
</dbReference>
<dbReference type="Pfam" id="PF01207">
    <property type="entry name" value="Dus"/>
    <property type="match status" value="1"/>
</dbReference>
<evidence type="ECO:0000256" key="13">
    <source>
        <dbReference type="ARBA" id="ARBA00048342"/>
    </source>
</evidence>
<dbReference type="SUPFAM" id="SSF48452">
    <property type="entry name" value="TPR-like"/>
    <property type="match status" value="1"/>
</dbReference>
<evidence type="ECO:0000256" key="11">
    <source>
        <dbReference type="ARBA" id="ARBA00047287"/>
    </source>
</evidence>
<keyword evidence="7 20" id="KW-0560">Oxidoreductase</keyword>
<reference evidence="20" key="1">
    <citation type="submission" date="2023-03" db="EMBL/GenBank/DDBJ databases">
        <title>Mating type loci evolution in Malassezia.</title>
        <authorList>
            <person name="Coelho M.A."/>
        </authorList>
    </citation>
    <scope>NUCLEOTIDE SEQUENCE</scope>
    <source>
        <strain evidence="20">CBS 7876</strain>
    </source>
</reference>
<evidence type="ECO:0000256" key="4">
    <source>
        <dbReference type="ARBA" id="ARBA00022664"/>
    </source>
</evidence>
<evidence type="ECO:0000256" key="8">
    <source>
        <dbReference type="ARBA" id="ARBA00023027"/>
    </source>
</evidence>
<dbReference type="EC" id="1.3.1.88" evidence="10"/>
<comment type="cofactor">
    <cofactor evidence="1">
        <name>FMN</name>
        <dbReference type="ChEBI" id="CHEBI:58210"/>
    </cofactor>
</comment>
<comment type="catalytic activity">
    <reaction evidence="13">
        <text>a 5,6-dihydrouridine in mRNA + NAD(+) = a uridine in mRNA + NADH + H(+)</text>
        <dbReference type="Rhea" id="RHEA:69851"/>
        <dbReference type="Rhea" id="RHEA-COMP:14658"/>
        <dbReference type="Rhea" id="RHEA-COMP:17789"/>
        <dbReference type="ChEBI" id="CHEBI:15378"/>
        <dbReference type="ChEBI" id="CHEBI:57540"/>
        <dbReference type="ChEBI" id="CHEBI:57945"/>
        <dbReference type="ChEBI" id="CHEBI:65315"/>
        <dbReference type="ChEBI" id="CHEBI:74443"/>
    </reaction>
    <physiologicalReaction direction="right-to-left" evidence="13">
        <dbReference type="Rhea" id="RHEA:69853"/>
    </physiologicalReaction>
</comment>
<evidence type="ECO:0000256" key="17">
    <source>
        <dbReference type="SAM" id="Coils"/>
    </source>
</evidence>
<dbReference type="Gene3D" id="1.25.40.10">
    <property type="entry name" value="Tetratricopeptide repeat domain"/>
    <property type="match status" value="1"/>
</dbReference>
<evidence type="ECO:0000256" key="6">
    <source>
        <dbReference type="ARBA" id="ARBA00022857"/>
    </source>
</evidence>
<dbReference type="InterPro" id="IPR018517">
    <property type="entry name" value="tRNA_hU_synthase_CS"/>
</dbReference>
<keyword evidence="21" id="KW-1185">Reference proteome</keyword>
<sequence length="712" mass="79074">MSANANEQIPSLDSFPETGTPKHAKLGGYEFYKSIGSPQRIVAPMVDQSELAWRVLSRRYGSQLVYTPMINAKVYVQQNKGAHRVREAYFNQALKEEGAHTLDLGHLSDTDRPLVVQFCANDPTQLLEAAQSVQDKCDAIDLNLGCPQQIAKRGNFGAFLQEDWHLIFSLINTLHRELKIPVTAKFRVYESLEKTLAYAKMIERAGAQMVTVHGRTREMKGHKTGLADWAKIRAVKEALSIPVFANGNMLFPQDWRDALAYTGCDGVMSAEGNLYNPTLFQDMATDLASLSKQDGDHSGFDALRITRIANEYLDIVKALRTPTSSSALKGHMFKITRPALAIHTDLRPVLGKARSNEEAAGEERVAEYRAFVQELERRLVEDEKRAEYYESQGAPRYYVTPQHLQDSEDRSTRPEYIPHWYLQPYFRPPLNPPKEKGGTGQPAQGAAAEPATTQTGTSEVPKEAPASGVSTHALAADVPAAEPPAKRAKAPLATRVEEANTLKTLGNDQFGKKNYAVAITHYTDAIARLPPRIADDDEDEEDEGARRTVSLDEHLLFEEIGQLRVKLYANLAASHLKLVRAMLMQDQFDATIQASNEVLQEEPKNVKALHRRAVAHEKLGGWAHLNEALKDLKQLEALDQEGYVPTAFGPELKASIERVSRLVEAAGEQEKSEMLGKLKTLGNNVLGYFGLSTDNFQLSQQEGGGYSLNFVR</sequence>
<accession>A0AAF0E242</accession>
<evidence type="ECO:0000256" key="10">
    <source>
        <dbReference type="ARBA" id="ARBA00038890"/>
    </source>
</evidence>
<comment type="catalytic activity">
    <reaction evidence="11">
        <text>5,6-dihydrouridine(17) in tRNA + NAD(+) = uridine(17) in tRNA + NADH + H(+)</text>
        <dbReference type="Rhea" id="RHEA:53372"/>
        <dbReference type="Rhea" id="RHEA-COMP:13541"/>
        <dbReference type="Rhea" id="RHEA-COMP:13542"/>
        <dbReference type="ChEBI" id="CHEBI:15378"/>
        <dbReference type="ChEBI" id="CHEBI:57540"/>
        <dbReference type="ChEBI" id="CHEBI:57945"/>
        <dbReference type="ChEBI" id="CHEBI:65315"/>
        <dbReference type="ChEBI" id="CHEBI:74443"/>
        <dbReference type="EC" id="1.3.1.88"/>
    </reaction>
    <physiologicalReaction direction="right-to-left" evidence="11">
        <dbReference type="Rhea" id="RHEA:53374"/>
    </physiologicalReaction>
</comment>
<dbReference type="PANTHER" id="PTHR11082">
    <property type="entry name" value="TRNA-DIHYDROURIDINE SYNTHASE"/>
    <property type="match status" value="1"/>
</dbReference>
<dbReference type="Gene3D" id="3.20.20.70">
    <property type="entry name" value="Aldolase class I"/>
    <property type="match status" value="1"/>
</dbReference>
<keyword evidence="4" id="KW-0507">mRNA processing</keyword>
<comment type="similarity">
    <text evidence="9">Belongs to the Dus family. Dus1 subfamily.</text>
</comment>
<dbReference type="InterPro" id="IPR035587">
    <property type="entry name" value="DUS-like_FMN-bd"/>
</dbReference>
<gene>
    <name evidence="20" type="primary">DUS1</name>
    <name evidence="20" type="ORF">MOBT1_002683</name>
</gene>
<dbReference type="AlphaFoldDB" id="A0AAF0E242"/>
<dbReference type="InterPro" id="IPR013785">
    <property type="entry name" value="Aldolase_TIM"/>
</dbReference>
<evidence type="ECO:0000256" key="3">
    <source>
        <dbReference type="ARBA" id="ARBA00022643"/>
    </source>
</evidence>
<evidence type="ECO:0000256" key="16">
    <source>
        <dbReference type="ARBA" id="ARBA00049467"/>
    </source>
</evidence>
<feature type="domain" description="DUS-like FMN-binding" evidence="19">
    <location>
        <begin position="42"/>
        <end position="285"/>
    </location>
</feature>
<evidence type="ECO:0000256" key="7">
    <source>
        <dbReference type="ARBA" id="ARBA00023002"/>
    </source>
</evidence>
<evidence type="ECO:0000256" key="18">
    <source>
        <dbReference type="SAM" id="MobiDB-lite"/>
    </source>
</evidence>
<dbReference type="GO" id="GO:0006397">
    <property type="term" value="P:mRNA processing"/>
    <property type="evidence" value="ECO:0007669"/>
    <property type="project" value="UniProtKB-KW"/>
</dbReference>
<feature type="coiled-coil region" evidence="17">
    <location>
        <begin position="365"/>
        <end position="392"/>
    </location>
</feature>
<evidence type="ECO:0000256" key="5">
    <source>
        <dbReference type="ARBA" id="ARBA00022694"/>
    </source>
</evidence>
<evidence type="ECO:0000256" key="9">
    <source>
        <dbReference type="ARBA" id="ARBA00038313"/>
    </source>
</evidence>
<proteinExistence type="inferred from homology"/>
<evidence type="ECO:0000256" key="15">
    <source>
        <dbReference type="ARBA" id="ARBA00049447"/>
    </source>
</evidence>
<evidence type="ECO:0000256" key="12">
    <source>
        <dbReference type="ARBA" id="ARBA00047652"/>
    </source>
</evidence>
<organism evidence="20 21">
    <name type="scientific">Malassezia obtusa</name>
    <dbReference type="NCBI Taxonomy" id="76774"/>
    <lineage>
        <taxon>Eukaryota</taxon>
        <taxon>Fungi</taxon>
        <taxon>Dikarya</taxon>
        <taxon>Basidiomycota</taxon>
        <taxon>Ustilaginomycotina</taxon>
        <taxon>Malasseziomycetes</taxon>
        <taxon>Malasseziales</taxon>
        <taxon>Malasseziaceae</taxon>
        <taxon>Malassezia</taxon>
    </lineage>
</organism>
<comment type="catalytic activity">
    <reaction evidence="15">
        <text>a 5,6-dihydrouridine in mRNA + NADP(+) = a uridine in mRNA + NADPH + H(+)</text>
        <dbReference type="Rhea" id="RHEA:69855"/>
        <dbReference type="Rhea" id="RHEA-COMP:14658"/>
        <dbReference type="Rhea" id="RHEA-COMP:17789"/>
        <dbReference type="ChEBI" id="CHEBI:15378"/>
        <dbReference type="ChEBI" id="CHEBI:57783"/>
        <dbReference type="ChEBI" id="CHEBI:58349"/>
        <dbReference type="ChEBI" id="CHEBI:65315"/>
        <dbReference type="ChEBI" id="CHEBI:74443"/>
    </reaction>
    <physiologicalReaction direction="right-to-left" evidence="15">
        <dbReference type="Rhea" id="RHEA:69857"/>
    </physiologicalReaction>
</comment>
<dbReference type="EMBL" id="CP119939">
    <property type="protein sequence ID" value="WFD03986.1"/>
    <property type="molecule type" value="Genomic_DNA"/>
</dbReference>
<keyword evidence="6" id="KW-0521">NADP</keyword>
<evidence type="ECO:0000256" key="2">
    <source>
        <dbReference type="ARBA" id="ARBA00022630"/>
    </source>
</evidence>
<keyword evidence="8" id="KW-0520">NAD</keyword>
<evidence type="ECO:0000313" key="20">
    <source>
        <dbReference type="EMBL" id="WFD03986.1"/>
    </source>
</evidence>
<dbReference type="PROSITE" id="PS01136">
    <property type="entry name" value="UPF0034"/>
    <property type="match status" value="1"/>
</dbReference>
<dbReference type="GO" id="GO:0050660">
    <property type="term" value="F:flavin adenine dinucleotide binding"/>
    <property type="evidence" value="ECO:0007669"/>
    <property type="project" value="InterPro"/>
</dbReference>
<keyword evidence="17" id="KW-0175">Coiled coil</keyword>
<feature type="region of interest" description="Disordered" evidence="18">
    <location>
        <begin position="427"/>
        <end position="470"/>
    </location>
</feature>
<protein>
    <recommendedName>
        <fullName evidence="10">tRNA-dihydrouridine(16/17) synthase [NAD(P)(+)]</fullName>
        <ecNumber evidence="10">1.3.1.88</ecNumber>
    </recommendedName>
</protein>